<dbReference type="EMBL" id="JASKYM010000001">
    <property type="protein sequence ID" value="MDK2562569.1"/>
    <property type="molecule type" value="Genomic_DNA"/>
</dbReference>
<feature type="transmembrane region" description="Helical" evidence="7">
    <location>
        <begin position="322"/>
        <end position="343"/>
    </location>
</feature>
<evidence type="ECO:0000313" key="11">
    <source>
        <dbReference type="Proteomes" id="UP001301012"/>
    </source>
</evidence>
<dbReference type="InterPro" id="IPR043429">
    <property type="entry name" value="ArtM/GltK/GlnP/TcyL/YhdX-like"/>
</dbReference>
<evidence type="ECO:0000256" key="4">
    <source>
        <dbReference type="ARBA" id="ARBA00022692"/>
    </source>
</evidence>
<keyword evidence="4 7" id="KW-0812">Transmembrane</keyword>
<dbReference type="Pfam" id="PF00497">
    <property type="entry name" value="SBP_bac_3"/>
    <property type="match status" value="1"/>
</dbReference>
<keyword evidence="8" id="KW-0732">Signal</keyword>
<keyword evidence="5 7" id="KW-1133">Transmembrane helix</keyword>
<dbReference type="InterPro" id="IPR001638">
    <property type="entry name" value="Solute-binding_3/MltF_N"/>
</dbReference>
<feature type="domain" description="ABC transmembrane type-1" evidence="9">
    <location>
        <begin position="284"/>
        <end position="473"/>
    </location>
</feature>
<dbReference type="Gene3D" id="1.10.3720.10">
    <property type="entry name" value="MetI-like"/>
    <property type="match status" value="1"/>
</dbReference>
<dbReference type="PROSITE" id="PS51257">
    <property type="entry name" value="PROKAR_LIPOPROTEIN"/>
    <property type="match status" value="1"/>
</dbReference>
<dbReference type="PROSITE" id="PS50928">
    <property type="entry name" value="ABC_TM1"/>
    <property type="match status" value="1"/>
</dbReference>
<protein>
    <submittedName>
        <fullName evidence="10">Amino acid ABC transporter substrate-binding protein/permease</fullName>
    </submittedName>
</protein>
<feature type="signal peptide" evidence="8">
    <location>
        <begin position="1"/>
        <end position="29"/>
    </location>
</feature>
<evidence type="ECO:0000313" key="10">
    <source>
        <dbReference type="EMBL" id="MDK2562569.1"/>
    </source>
</evidence>
<dbReference type="CDD" id="cd06261">
    <property type="entry name" value="TM_PBP2"/>
    <property type="match status" value="1"/>
</dbReference>
<dbReference type="InterPro" id="IPR035906">
    <property type="entry name" value="MetI-like_sf"/>
</dbReference>
<evidence type="ECO:0000256" key="3">
    <source>
        <dbReference type="ARBA" id="ARBA00022475"/>
    </source>
</evidence>
<dbReference type="SMART" id="SM00062">
    <property type="entry name" value="PBPb"/>
    <property type="match status" value="1"/>
</dbReference>
<dbReference type="RefSeq" id="WP_284131541.1">
    <property type="nucleotide sequence ID" value="NZ_JASKYM010000001.1"/>
</dbReference>
<evidence type="ECO:0000256" key="6">
    <source>
        <dbReference type="ARBA" id="ARBA00023136"/>
    </source>
</evidence>
<dbReference type="CDD" id="cd13619">
    <property type="entry name" value="PBP2_GlnP"/>
    <property type="match status" value="1"/>
</dbReference>
<dbReference type="InterPro" id="IPR001320">
    <property type="entry name" value="Iontro_rcpt_C"/>
</dbReference>
<keyword evidence="2 7" id="KW-0813">Transport</keyword>
<keyword evidence="11" id="KW-1185">Reference proteome</keyword>
<evidence type="ECO:0000256" key="5">
    <source>
        <dbReference type="ARBA" id="ARBA00022989"/>
    </source>
</evidence>
<gene>
    <name evidence="10" type="ORF">QOZ84_03330</name>
</gene>
<dbReference type="PANTHER" id="PTHR30614:SF46">
    <property type="entry name" value="ABC TRANSPORTER MEMBRANE SPANNING PERMEASE-GLUTAMINE TRANSPORT"/>
    <property type="match status" value="1"/>
</dbReference>
<dbReference type="PANTHER" id="PTHR30614">
    <property type="entry name" value="MEMBRANE COMPONENT OF AMINO ACID ABC TRANSPORTER"/>
    <property type="match status" value="1"/>
</dbReference>
<evidence type="ECO:0000256" key="2">
    <source>
        <dbReference type="ARBA" id="ARBA00022448"/>
    </source>
</evidence>
<dbReference type="SUPFAM" id="SSF53850">
    <property type="entry name" value="Periplasmic binding protein-like II"/>
    <property type="match status" value="1"/>
</dbReference>
<proteinExistence type="inferred from homology"/>
<evidence type="ECO:0000256" key="1">
    <source>
        <dbReference type="ARBA" id="ARBA00004651"/>
    </source>
</evidence>
<name>A0ABT7E6L8_9FIRM</name>
<dbReference type="InterPro" id="IPR000515">
    <property type="entry name" value="MetI-like"/>
</dbReference>
<dbReference type="SMART" id="SM00079">
    <property type="entry name" value="PBPe"/>
    <property type="match status" value="1"/>
</dbReference>
<dbReference type="SUPFAM" id="SSF161098">
    <property type="entry name" value="MetI-like"/>
    <property type="match status" value="1"/>
</dbReference>
<evidence type="ECO:0000256" key="8">
    <source>
        <dbReference type="SAM" id="SignalP"/>
    </source>
</evidence>
<feature type="chain" id="PRO_5047334780" evidence="8">
    <location>
        <begin position="30"/>
        <end position="481"/>
    </location>
</feature>
<comment type="similarity">
    <text evidence="7">Belongs to the binding-protein-dependent transport system permease family.</text>
</comment>
<dbReference type="Gene3D" id="3.40.190.10">
    <property type="entry name" value="Periplasmic binding protein-like II"/>
    <property type="match status" value="2"/>
</dbReference>
<feature type="transmembrane region" description="Helical" evidence="7">
    <location>
        <begin position="454"/>
        <end position="473"/>
    </location>
</feature>
<organism evidence="10 11">
    <name type="scientific">Romboutsia sedimentorum</name>
    <dbReference type="NCBI Taxonomy" id="1368474"/>
    <lineage>
        <taxon>Bacteria</taxon>
        <taxon>Bacillati</taxon>
        <taxon>Bacillota</taxon>
        <taxon>Clostridia</taxon>
        <taxon>Peptostreptococcales</taxon>
        <taxon>Peptostreptococcaceae</taxon>
        <taxon>Romboutsia</taxon>
    </lineage>
</organism>
<keyword evidence="3" id="KW-1003">Cell membrane</keyword>
<sequence>MKKKCFIFSLIFFMACTLFLGINSQKIHAENKVYKVGTDLTFAPFEFQNDSGEYIGIDIDLLNTIAKKQNFTVDLKPLGFNSSVQAVQSGQVNAMIAGMSVTEERKKSFDFSNPYFIGGISMAVHGDNTEIKSYDDLKGKVVAVKTGTVSANYVDKIKDKYGFTVKSYDSADALYDVINVGGADAIFDDYPIIDYSITKGKSLKRVGDIQERCDYAFAVKKGTNQELVKMFNEGLKELKQTKEYDGIIAKYTSNSSQSNDASSIDESTFIGLIKNNYKSLLSGLEKTLILTLVSFIFAMVIGIMFGLFSVAPVKPLRMLSAFYVDVVRGIPLLVLAFFIFFGIPNITGKPMNEYIAGIITLTLNASAYIAEIVRGGIGAVPVDQMEAARSLGFSYTKTMRKIVLPQAIKIMIPSFVNQFVISLKDTTILSAIGLIELLQVSKIIVARTLQSSEVYLITAIIYLVIITLLTRLAKILERRFR</sequence>
<reference evidence="10 11" key="1">
    <citation type="submission" date="2023-05" db="EMBL/GenBank/DDBJ databases">
        <title>Rombocin, a short stable natural nisin variant, displays selective antimicrobial activity against Listeria monocytogenes and employs dual mode of action to kill target bacterial strains.</title>
        <authorList>
            <person name="Wambui J."/>
            <person name="Stephan R."/>
            <person name="Kuipers O.P."/>
        </authorList>
    </citation>
    <scope>NUCLEOTIDE SEQUENCE [LARGE SCALE GENOMIC DNA]</scope>
    <source>
        <strain evidence="10 11">RC002</strain>
    </source>
</reference>
<dbReference type="NCBIfam" id="TIGR01726">
    <property type="entry name" value="HEQRo_perm_3TM"/>
    <property type="match status" value="1"/>
</dbReference>
<dbReference type="Proteomes" id="UP001301012">
    <property type="component" value="Unassembled WGS sequence"/>
</dbReference>
<comment type="subcellular location">
    <subcellularLocation>
        <location evidence="1 7">Cell membrane</location>
        <topology evidence="1 7">Multi-pass membrane protein</topology>
    </subcellularLocation>
</comment>
<comment type="caution">
    <text evidence="10">The sequence shown here is derived from an EMBL/GenBank/DDBJ whole genome shotgun (WGS) entry which is preliminary data.</text>
</comment>
<evidence type="ECO:0000259" key="9">
    <source>
        <dbReference type="PROSITE" id="PS50928"/>
    </source>
</evidence>
<dbReference type="InterPro" id="IPR010065">
    <property type="entry name" value="AA_ABC_transptr_permease_3TM"/>
</dbReference>
<feature type="transmembrane region" description="Helical" evidence="7">
    <location>
        <begin position="288"/>
        <end position="310"/>
    </location>
</feature>
<accession>A0ABT7E6L8</accession>
<dbReference type="Pfam" id="PF00528">
    <property type="entry name" value="BPD_transp_1"/>
    <property type="match status" value="1"/>
</dbReference>
<evidence type="ECO:0000256" key="7">
    <source>
        <dbReference type="RuleBase" id="RU363032"/>
    </source>
</evidence>
<keyword evidence="6 7" id="KW-0472">Membrane</keyword>